<dbReference type="Proteomes" id="UP000679950">
    <property type="component" value="Unassembled WGS sequence"/>
</dbReference>
<feature type="domain" description="MobA-like NTP transferase" evidence="1">
    <location>
        <begin position="5"/>
        <end position="166"/>
    </location>
</feature>
<name>A0ABQ4KN25_9BACI</name>
<dbReference type="RefSeq" id="WP_158321217.1">
    <property type="nucleotide sequence ID" value="NZ_BORB01000041.1"/>
</dbReference>
<evidence type="ECO:0000259" key="1">
    <source>
        <dbReference type="Pfam" id="PF12804"/>
    </source>
</evidence>
<comment type="caution">
    <text evidence="2">The sequence shown here is derived from an EMBL/GenBank/DDBJ whole genome shotgun (WGS) entry which is preliminary data.</text>
</comment>
<dbReference type="CDD" id="cd04182">
    <property type="entry name" value="GT_2_like_f"/>
    <property type="match status" value="1"/>
</dbReference>
<sequence>MKIAGVYLAAGKSIRMGRKKLALPIRTTTIGSMALREAVHSSLTQIYIVSNGDHTWVDQDLLTNKKCTFIPCPTASLGQSESLKWGVKHAAEEKMDAIIVLLADQPLIFTKIIDQLIIDFKNKPSLDYVSTSINGMIMPPILFSSTMFSKMESLEGDKGAKVLLKDKSLQGKKLISGNQMYFFDVDTEEDYRKLLSYSNKSFEKGDDHC</sequence>
<accession>A0ABQ4KN25</accession>
<reference evidence="2 3" key="1">
    <citation type="submission" date="2021-03" db="EMBL/GenBank/DDBJ databases">
        <title>Antimicrobial resistance genes in bacteria isolated from Japanese honey, and their potential for conferring macrolide and lincosamide resistance in the American foulbrood pathogen Paenibacillus larvae.</title>
        <authorList>
            <person name="Okamoto M."/>
            <person name="Kumagai M."/>
            <person name="Kanamori H."/>
            <person name="Takamatsu D."/>
        </authorList>
    </citation>
    <scope>NUCLEOTIDE SEQUENCE [LARGE SCALE GENOMIC DNA]</scope>
    <source>
        <strain evidence="2 3">J8TS2</strain>
    </source>
</reference>
<dbReference type="EMBL" id="BORB01000041">
    <property type="protein sequence ID" value="GIN59335.1"/>
    <property type="molecule type" value="Genomic_DNA"/>
</dbReference>
<protein>
    <submittedName>
        <fullName evidence="2">Xanthine dehydrogenase accessory protein PucB</fullName>
    </submittedName>
</protein>
<keyword evidence="3" id="KW-1185">Reference proteome</keyword>
<evidence type="ECO:0000313" key="2">
    <source>
        <dbReference type="EMBL" id="GIN59335.1"/>
    </source>
</evidence>
<dbReference type="Gene3D" id="3.90.550.10">
    <property type="entry name" value="Spore Coat Polysaccharide Biosynthesis Protein SpsA, Chain A"/>
    <property type="match status" value="1"/>
</dbReference>
<dbReference type="PANTHER" id="PTHR43777:SF1">
    <property type="entry name" value="MOLYBDENUM COFACTOR CYTIDYLYLTRANSFERASE"/>
    <property type="match status" value="1"/>
</dbReference>
<evidence type="ECO:0000313" key="3">
    <source>
        <dbReference type="Proteomes" id="UP000679950"/>
    </source>
</evidence>
<dbReference type="PANTHER" id="PTHR43777">
    <property type="entry name" value="MOLYBDENUM COFACTOR CYTIDYLYLTRANSFERASE"/>
    <property type="match status" value="1"/>
</dbReference>
<dbReference type="InterPro" id="IPR029044">
    <property type="entry name" value="Nucleotide-diphossugar_trans"/>
</dbReference>
<dbReference type="InterPro" id="IPR025877">
    <property type="entry name" value="MobA-like_NTP_Trfase"/>
</dbReference>
<organism evidence="2 3">
    <name type="scientific">Lederbergia ruris</name>
    <dbReference type="NCBI Taxonomy" id="217495"/>
    <lineage>
        <taxon>Bacteria</taxon>
        <taxon>Bacillati</taxon>
        <taxon>Bacillota</taxon>
        <taxon>Bacilli</taxon>
        <taxon>Bacillales</taxon>
        <taxon>Bacillaceae</taxon>
        <taxon>Lederbergia</taxon>
    </lineage>
</organism>
<gene>
    <name evidence="2" type="ORF">J8TS2_36540</name>
</gene>
<dbReference type="Pfam" id="PF12804">
    <property type="entry name" value="NTP_transf_3"/>
    <property type="match status" value="1"/>
</dbReference>
<proteinExistence type="predicted"/>
<dbReference type="SUPFAM" id="SSF53448">
    <property type="entry name" value="Nucleotide-diphospho-sugar transferases"/>
    <property type="match status" value="1"/>
</dbReference>